<protein>
    <submittedName>
        <fullName evidence="2">Uncharacterized protein</fullName>
    </submittedName>
</protein>
<feature type="compositionally biased region" description="Polar residues" evidence="1">
    <location>
        <begin position="321"/>
        <end position="336"/>
    </location>
</feature>
<proteinExistence type="predicted"/>
<feature type="compositionally biased region" description="Low complexity" evidence="1">
    <location>
        <begin position="216"/>
        <end position="245"/>
    </location>
</feature>
<evidence type="ECO:0000313" key="3">
    <source>
        <dbReference type="Proteomes" id="UP001610335"/>
    </source>
</evidence>
<keyword evidence="3" id="KW-1185">Reference proteome</keyword>
<sequence length="419" mass="46043">MHRFPFSQQSQELTTLARFQLAKFSYTTNSNNYRGPLTWSHVFGNGDIVGEFERHTMSPPGRILFKVLCNNETLEEIGITDLLKEHDNSLKAPPNQDNWKKPVFAVVVKLPCLAVKYPLRNTCIRRFQIKFSSDRDYYSALAILSEINCPFSDSNTSSAQPMRRSTSCLSNLGSTGPTTGAQDGLSRTTGTPRSSSSMIPPPYPFRSAPVYSLPSSSSSSTTLYGANRPFSSSTTSTPLTNKNPNQPQFQRPSTTTCYTGFHDTQDLDENLPPTRELPFPKPATKKPRLTLKPNPADAAASSKASSTDTPTKAKIKRSIPTPKNQNIPTQPSSPSRTQANTNTANTTTTPTSTAPTQVTPIEPTSFLPAPADLAQYISNPTKERTAILENWVCAHLEDDNFAQLCVDVEGAWVRLFLGK</sequence>
<comment type="caution">
    <text evidence="2">The sequence shown here is derived from an EMBL/GenBank/DDBJ whole genome shotgun (WGS) entry which is preliminary data.</text>
</comment>
<name>A0ABR4J5G9_9EURO</name>
<feature type="compositionally biased region" description="Low complexity" evidence="1">
    <location>
        <begin position="295"/>
        <end position="312"/>
    </location>
</feature>
<organism evidence="2 3">
    <name type="scientific">Aspergillus cavernicola</name>
    <dbReference type="NCBI Taxonomy" id="176166"/>
    <lineage>
        <taxon>Eukaryota</taxon>
        <taxon>Fungi</taxon>
        <taxon>Dikarya</taxon>
        <taxon>Ascomycota</taxon>
        <taxon>Pezizomycotina</taxon>
        <taxon>Eurotiomycetes</taxon>
        <taxon>Eurotiomycetidae</taxon>
        <taxon>Eurotiales</taxon>
        <taxon>Aspergillaceae</taxon>
        <taxon>Aspergillus</taxon>
        <taxon>Aspergillus subgen. Nidulantes</taxon>
    </lineage>
</organism>
<accession>A0ABR4J5G9</accession>
<feature type="region of interest" description="Disordered" evidence="1">
    <location>
        <begin position="154"/>
        <end position="203"/>
    </location>
</feature>
<feature type="compositionally biased region" description="Polar residues" evidence="1">
    <location>
        <begin position="154"/>
        <end position="181"/>
    </location>
</feature>
<dbReference type="Pfam" id="PF03525">
    <property type="entry name" value="Meiotic_rec114"/>
    <property type="match status" value="1"/>
</dbReference>
<dbReference type="Proteomes" id="UP001610335">
    <property type="component" value="Unassembled WGS sequence"/>
</dbReference>
<feature type="compositionally biased region" description="Low complexity" evidence="1">
    <location>
        <begin position="186"/>
        <end position="197"/>
    </location>
</feature>
<feature type="compositionally biased region" description="Polar residues" evidence="1">
    <location>
        <begin position="246"/>
        <end position="258"/>
    </location>
</feature>
<gene>
    <name evidence="2" type="ORF">BDW59DRAFT_156051</name>
</gene>
<dbReference type="EMBL" id="JBFXLS010000001">
    <property type="protein sequence ID" value="KAL2835234.1"/>
    <property type="molecule type" value="Genomic_DNA"/>
</dbReference>
<reference evidence="2 3" key="1">
    <citation type="submission" date="2024-07" db="EMBL/GenBank/DDBJ databases">
        <title>Section-level genome sequencing and comparative genomics of Aspergillus sections Usti and Cavernicolus.</title>
        <authorList>
            <consortium name="Lawrence Berkeley National Laboratory"/>
            <person name="Nybo J.L."/>
            <person name="Vesth T.C."/>
            <person name="Theobald S."/>
            <person name="Frisvad J.C."/>
            <person name="Larsen T.O."/>
            <person name="Kjaerboelling I."/>
            <person name="Rothschild-Mancinelli K."/>
            <person name="Lyhne E.K."/>
            <person name="Kogle M.E."/>
            <person name="Barry K."/>
            <person name="Clum A."/>
            <person name="Na H."/>
            <person name="Ledsgaard L."/>
            <person name="Lin J."/>
            <person name="Lipzen A."/>
            <person name="Kuo A."/>
            <person name="Riley R."/>
            <person name="Mondo S."/>
            <person name="LaButti K."/>
            <person name="Haridas S."/>
            <person name="Pangalinan J."/>
            <person name="Salamov A.A."/>
            <person name="Simmons B.A."/>
            <person name="Magnuson J.K."/>
            <person name="Chen J."/>
            <person name="Drula E."/>
            <person name="Henrissat B."/>
            <person name="Wiebenga A."/>
            <person name="Lubbers R.J."/>
            <person name="Gomes A.C."/>
            <person name="Makela M.R."/>
            <person name="Stajich J."/>
            <person name="Grigoriev I.V."/>
            <person name="Mortensen U.H."/>
            <person name="De vries R.P."/>
            <person name="Baker S.E."/>
            <person name="Andersen M.R."/>
        </authorList>
    </citation>
    <scope>NUCLEOTIDE SEQUENCE [LARGE SCALE GENOMIC DNA]</scope>
    <source>
        <strain evidence="2 3">CBS 600.67</strain>
    </source>
</reference>
<evidence type="ECO:0000313" key="2">
    <source>
        <dbReference type="EMBL" id="KAL2835234.1"/>
    </source>
</evidence>
<evidence type="ECO:0000256" key="1">
    <source>
        <dbReference type="SAM" id="MobiDB-lite"/>
    </source>
</evidence>
<feature type="region of interest" description="Disordered" evidence="1">
    <location>
        <begin position="216"/>
        <end position="359"/>
    </location>
</feature>
<feature type="compositionally biased region" description="Low complexity" evidence="1">
    <location>
        <begin position="337"/>
        <end position="359"/>
    </location>
</feature>
<dbReference type="InterPro" id="IPR004354">
    <property type="entry name" value="Meiotic_Rec114"/>
</dbReference>